<evidence type="ECO:0000313" key="12">
    <source>
        <dbReference type="RefSeq" id="XP_030058747.1"/>
    </source>
</evidence>
<dbReference type="KEGG" id="muo:115470029"/>
<evidence type="ECO:0000256" key="2">
    <source>
        <dbReference type="ARBA" id="ARBA00022679"/>
    </source>
</evidence>
<evidence type="ECO:0000256" key="4">
    <source>
        <dbReference type="ARBA" id="ARBA00022989"/>
    </source>
</evidence>
<keyword evidence="5 7" id="KW-0472">Membrane</keyword>
<evidence type="ECO:0000313" key="10">
    <source>
        <dbReference type="RefSeq" id="XP_030058745.1"/>
    </source>
</evidence>
<keyword evidence="4 7" id="KW-1133">Transmembrane helix</keyword>
<protein>
    <recommendedName>
        <fullName evidence="7">Palmitoyltransferase</fullName>
        <ecNumber evidence="7">2.3.1.225</ecNumber>
    </recommendedName>
</protein>
<evidence type="ECO:0000256" key="1">
    <source>
        <dbReference type="ARBA" id="ARBA00004141"/>
    </source>
</evidence>
<dbReference type="GO" id="GO:0019706">
    <property type="term" value="F:protein-cysteine S-palmitoyltransferase activity"/>
    <property type="evidence" value="ECO:0007669"/>
    <property type="project" value="UniProtKB-EC"/>
</dbReference>
<evidence type="ECO:0000256" key="6">
    <source>
        <dbReference type="ARBA" id="ARBA00023315"/>
    </source>
</evidence>
<evidence type="ECO:0000259" key="8">
    <source>
        <dbReference type="Pfam" id="PF01529"/>
    </source>
</evidence>
<dbReference type="RefSeq" id="XP_030058748.1">
    <property type="nucleotide sequence ID" value="XM_030202888.1"/>
</dbReference>
<evidence type="ECO:0000256" key="5">
    <source>
        <dbReference type="ARBA" id="ARBA00023136"/>
    </source>
</evidence>
<organism evidence="9 17">
    <name type="scientific">Microcaecilia unicolor</name>
    <dbReference type="NCBI Taxonomy" id="1415580"/>
    <lineage>
        <taxon>Eukaryota</taxon>
        <taxon>Metazoa</taxon>
        <taxon>Chordata</taxon>
        <taxon>Craniata</taxon>
        <taxon>Vertebrata</taxon>
        <taxon>Euteleostomi</taxon>
        <taxon>Amphibia</taxon>
        <taxon>Gymnophiona</taxon>
        <taxon>Siphonopidae</taxon>
        <taxon>Microcaecilia</taxon>
    </lineage>
</organism>
<dbReference type="RefSeq" id="XP_030058746.1">
    <property type="nucleotide sequence ID" value="XM_030202886.1"/>
</dbReference>
<accession>A0A6P7XTI9</accession>
<dbReference type="OrthoDB" id="331948at2759"/>
<name>A0A6P7XTI9_9AMPH</name>
<evidence type="ECO:0000313" key="17">
    <source>
        <dbReference type="RefSeq" id="XP_030058752.1"/>
    </source>
</evidence>
<evidence type="ECO:0000313" key="15">
    <source>
        <dbReference type="RefSeq" id="XP_030058750.1"/>
    </source>
</evidence>
<evidence type="ECO:0000256" key="3">
    <source>
        <dbReference type="ARBA" id="ARBA00022692"/>
    </source>
</evidence>
<dbReference type="Pfam" id="PF01529">
    <property type="entry name" value="DHHC"/>
    <property type="match status" value="1"/>
</dbReference>
<comment type="catalytic activity">
    <reaction evidence="7">
        <text>L-cysteinyl-[protein] + hexadecanoyl-CoA = S-hexadecanoyl-L-cysteinyl-[protein] + CoA</text>
        <dbReference type="Rhea" id="RHEA:36683"/>
        <dbReference type="Rhea" id="RHEA-COMP:10131"/>
        <dbReference type="Rhea" id="RHEA-COMP:11032"/>
        <dbReference type="ChEBI" id="CHEBI:29950"/>
        <dbReference type="ChEBI" id="CHEBI:57287"/>
        <dbReference type="ChEBI" id="CHEBI:57379"/>
        <dbReference type="ChEBI" id="CHEBI:74151"/>
        <dbReference type="EC" id="2.3.1.225"/>
    </reaction>
</comment>
<dbReference type="InterPro" id="IPR001594">
    <property type="entry name" value="Palmitoyltrfase_DHHC"/>
</dbReference>
<evidence type="ECO:0000313" key="9">
    <source>
        <dbReference type="Proteomes" id="UP000515156"/>
    </source>
</evidence>
<feature type="transmembrane region" description="Helical" evidence="7">
    <location>
        <begin position="84"/>
        <end position="110"/>
    </location>
</feature>
<feature type="domain" description="Palmitoyltransferase DHHC" evidence="8">
    <location>
        <begin position="158"/>
        <end position="305"/>
    </location>
</feature>
<dbReference type="RefSeq" id="XP_030058750.1">
    <property type="nucleotide sequence ID" value="XM_030202890.1"/>
</dbReference>
<dbReference type="Proteomes" id="UP000515156">
    <property type="component" value="Chromosome 5"/>
</dbReference>
<dbReference type="RefSeq" id="XP_030058749.1">
    <property type="nucleotide sequence ID" value="XM_030202889.1"/>
</dbReference>
<dbReference type="EC" id="2.3.1.225" evidence="7"/>
<dbReference type="PANTHER" id="PTHR12246">
    <property type="entry name" value="PALMITOYLTRANSFERASE ZDHHC16"/>
    <property type="match status" value="1"/>
</dbReference>
<evidence type="ECO:0000256" key="7">
    <source>
        <dbReference type="RuleBase" id="RU079119"/>
    </source>
</evidence>
<dbReference type="AlphaFoldDB" id="A0A6P7XTI9"/>
<keyword evidence="6 7" id="KW-0012">Acyltransferase</keyword>
<dbReference type="InterPro" id="IPR039859">
    <property type="entry name" value="PFA4/ZDH16/20/ERF2-like"/>
</dbReference>
<feature type="transmembrane region" description="Helical" evidence="7">
    <location>
        <begin position="117"/>
        <end position="137"/>
    </location>
</feature>
<dbReference type="CTD" id="84287"/>
<gene>
    <name evidence="10 11 12 13 14 15 16 17" type="primary">ZDHHC16</name>
</gene>
<dbReference type="RefSeq" id="XP_030058752.1">
    <property type="nucleotide sequence ID" value="XM_030202892.1"/>
</dbReference>
<dbReference type="GeneID" id="115470029"/>
<keyword evidence="9" id="KW-1185">Reference proteome</keyword>
<comment type="subcellular location">
    <subcellularLocation>
        <location evidence="1">Membrane</location>
        <topology evidence="1">Multi-pass membrane protein</topology>
    </subcellularLocation>
</comment>
<evidence type="ECO:0000313" key="11">
    <source>
        <dbReference type="RefSeq" id="XP_030058746.1"/>
    </source>
</evidence>
<dbReference type="RefSeq" id="XP_030058751.1">
    <property type="nucleotide sequence ID" value="XM_030202891.1"/>
</dbReference>
<comment type="domain">
    <text evidence="7">The DHHC domain is required for palmitoyltransferase activity.</text>
</comment>
<evidence type="ECO:0000313" key="14">
    <source>
        <dbReference type="RefSeq" id="XP_030058749.1"/>
    </source>
</evidence>
<dbReference type="PROSITE" id="PS50216">
    <property type="entry name" value="DHHC"/>
    <property type="match status" value="1"/>
</dbReference>
<keyword evidence="2 7" id="KW-0808">Transferase</keyword>
<evidence type="ECO:0000313" key="16">
    <source>
        <dbReference type="RefSeq" id="XP_030058751.1"/>
    </source>
</evidence>
<dbReference type="RefSeq" id="XP_030058747.1">
    <property type="nucleotide sequence ID" value="XM_030202887.1"/>
</dbReference>
<dbReference type="RefSeq" id="XP_030058745.1">
    <property type="nucleotide sequence ID" value="XM_030202885.1"/>
</dbReference>
<proteinExistence type="inferred from homology"/>
<comment type="similarity">
    <text evidence="7">Belongs to the DHHC palmitoyltransferase family.</text>
</comment>
<evidence type="ECO:0000313" key="13">
    <source>
        <dbReference type="RefSeq" id="XP_030058748.1"/>
    </source>
</evidence>
<feature type="transmembrane region" description="Helical" evidence="7">
    <location>
        <begin position="270"/>
        <end position="293"/>
    </location>
</feature>
<sequence>MVGIRSRRRFFASIMRLFLKCLYLGRRQRRRFKLVKRVEDFCRYGRLCFLSLVYNSFTNSDVVIDSLFEPIYWLVDHMTRWFGVVFVGLVIVLTSSIVLIVYICVLPLILQTYTAGWISWHLGYGHWNLLMIVFHYYKAITTAPGYPPKAKLDIPTVSICRKCISPKPARTHHCSICNRCILKMDHHCPWLNNCVGHYNHRYFFSFCLFMTMGCIYCGISSREMFSEAYLAIEKMKLLEKERLQFTVNQTYYQTPPPTFSFREKMFHKCIVYLWVLCSSVAVALGALALWHAVLITRGETSVERHINKKERLRLQKKGKVFQNPYSYGRCNNWRIFFGVETRLHWITRILLPSSHLPHGDGLIWNTSYRTESQATVLAI</sequence>
<feature type="transmembrane region" description="Helical" evidence="7">
    <location>
        <begin position="202"/>
        <end position="219"/>
    </location>
</feature>
<reference evidence="10 11" key="1">
    <citation type="submission" date="2025-04" db="UniProtKB">
        <authorList>
            <consortium name="RefSeq"/>
        </authorList>
    </citation>
    <scope>IDENTIFICATION</scope>
</reference>
<dbReference type="GO" id="GO:0016020">
    <property type="term" value="C:membrane"/>
    <property type="evidence" value="ECO:0007669"/>
    <property type="project" value="UniProtKB-SubCell"/>
</dbReference>
<keyword evidence="3 7" id="KW-0812">Transmembrane</keyword>